<feature type="compositionally biased region" description="Polar residues" evidence="2">
    <location>
        <begin position="1104"/>
        <end position="1116"/>
    </location>
</feature>
<dbReference type="AlphaFoldDB" id="A0AAV2ZF30"/>
<feature type="compositionally biased region" description="Polar residues" evidence="2">
    <location>
        <begin position="661"/>
        <end position="671"/>
    </location>
</feature>
<feature type="region of interest" description="Disordered" evidence="2">
    <location>
        <begin position="1101"/>
        <end position="1125"/>
    </location>
</feature>
<dbReference type="Proteomes" id="UP001146120">
    <property type="component" value="Unassembled WGS sequence"/>
</dbReference>
<evidence type="ECO:0000313" key="3">
    <source>
        <dbReference type="EMBL" id="DBA04022.1"/>
    </source>
</evidence>
<sequence length="1125" mass="124144">MVCMADRRASDSAAVGDSSHRQAAAQRSYSTVAASTSHASSGSTAHVVLSHVHVSCFITAANRATPVFEVLPERKCVRVISKPAVDGSATTSGLTSGAAANSASPSVEWEFHTLFASSAASHAVDFFREITLPAFQSVLEGVNANVLAFGVHPTQKFRLLFGKSTGINLQQPNGPTHSFAETLGALIEQNQERQKDVLETYGQVGGLLHAFFQQYGGKDEWRVGLSSWIIVHNNVLDLLKPVTSSAPSTASPTFVSLEAKTFASACRVLQTAKTNRIVLKQNAEHAHFFVRMAFYQASTGQVSTLHVTDLVDMKDFKEAGTNQEKAELYDILHDLRQPLPPSVRQSMSPNAKLATTSGFKQRQTVLSNFIFPLLTSNSKTFLYANVIDSRTSLRESVQLLNALANVKDFSCACRRLRGVDFKQLSLQPLPEDADQAREVERQAAESRRVAAGMAVGESLLTQLAAFTSSSPPLSPHTTSANSYSRPVISSVLHSSLAATSVPHQRAQSFAVSPAEPTPLSRRASDTMSWLEAFTQRKNEILGGTLEPPIDLPRPSCSDGREVTQDAPLPSLSSDPGRSSEQNDLTSVKSSSEQRASRRSTESRSPLPIHDEPEGQQTQPIPRASLTWPQEPPQLGVGNQQQQSDAVHPTTSVPSLLFSPGNHVSATEQAPSSVCEAGRDAQTPLEMPFFRKQPSESQLSSPAARASAGTPLVKIFSASDPSTLLETTYLPGLGTMAPNVEGLDAMTASKVQAMDAALLRKNYDALLNIVQEQQQLREAAETRAAEATHDLEEQRATFEVQIENMKLENVRLRAKVRTLEKRTHVAKVFDQYDHDMQLLMKELQHLRSQNVTLELKLASTTGSPIQGNATGLTDLKRKYQQAVDEKYELEQQIIEFKKKERHFLVHSKLVGETTKRVDQLSRELGEKEEALLATRLRNARSEAMTNQVQVKAEQLEQENHQLLLDKAATKEELLATKMYLASLETEQKKAAILDRFVQKHGDRMSRMRDPVNNAASAWRRDQQTVECEERLFTAVKRALPQMVPMVNKILRKLETQEMSLREYSEREVDFINLLVELVSDQPALSLKRMIEEEMRKLHVLAPATPSMQATSAPTQTQQRHHHHGKR</sequence>
<reference evidence="3" key="1">
    <citation type="submission" date="2022-11" db="EMBL/GenBank/DDBJ databases">
        <authorList>
            <person name="Morgan W.R."/>
            <person name="Tartar A."/>
        </authorList>
    </citation>
    <scope>NUCLEOTIDE SEQUENCE</scope>
    <source>
        <strain evidence="3">ARSEF 373</strain>
    </source>
</reference>
<reference evidence="3" key="2">
    <citation type="journal article" date="2023" name="Microbiol Resour">
        <title>Decontamination and Annotation of the Draft Genome Sequence of the Oomycete Lagenidium giganteum ARSEF 373.</title>
        <authorList>
            <person name="Morgan W.R."/>
            <person name="Tartar A."/>
        </authorList>
    </citation>
    <scope>NUCLEOTIDE SEQUENCE</scope>
    <source>
        <strain evidence="3">ARSEF 373</strain>
    </source>
</reference>
<evidence type="ECO:0000256" key="1">
    <source>
        <dbReference type="SAM" id="Coils"/>
    </source>
</evidence>
<evidence type="ECO:0008006" key="5">
    <source>
        <dbReference type="Google" id="ProtNLM"/>
    </source>
</evidence>
<keyword evidence="4" id="KW-1185">Reference proteome</keyword>
<feature type="region of interest" description="Disordered" evidence="2">
    <location>
        <begin position="540"/>
        <end position="674"/>
    </location>
</feature>
<dbReference type="SUPFAM" id="SSF52540">
    <property type="entry name" value="P-loop containing nucleoside triphosphate hydrolases"/>
    <property type="match status" value="1"/>
</dbReference>
<feature type="compositionally biased region" description="Basic and acidic residues" evidence="2">
    <location>
        <begin position="1"/>
        <end position="10"/>
    </location>
</feature>
<evidence type="ECO:0000313" key="4">
    <source>
        <dbReference type="Proteomes" id="UP001146120"/>
    </source>
</evidence>
<dbReference type="InterPro" id="IPR036961">
    <property type="entry name" value="Kinesin_motor_dom_sf"/>
</dbReference>
<protein>
    <recommendedName>
        <fullName evidence="5">Kinesin motor domain-containing protein</fullName>
    </recommendedName>
</protein>
<dbReference type="InterPro" id="IPR027417">
    <property type="entry name" value="P-loop_NTPase"/>
</dbReference>
<feature type="compositionally biased region" description="Polar residues" evidence="2">
    <location>
        <begin position="570"/>
        <end position="593"/>
    </location>
</feature>
<organism evidence="3 4">
    <name type="scientific">Lagenidium giganteum</name>
    <dbReference type="NCBI Taxonomy" id="4803"/>
    <lineage>
        <taxon>Eukaryota</taxon>
        <taxon>Sar</taxon>
        <taxon>Stramenopiles</taxon>
        <taxon>Oomycota</taxon>
        <taxon>Peronosporomycetes</taxon>
        <taxon>Pythiales</taxon>
        <taxon>Pythiaceae</taxon>
    </lineage>
</organism>
<proteinExistence type="predicted"/>
<accession>A0AAV2ZF30</accession>
<evidence type="ECO:0000256" key="2">
    <source>
        <dbReference type="SAM" id="MobiDB-lite"/>
    </source>
</evidence>
<keyword evidence="1" id="KW-0175">Coiled coil</keyword>
<comment type="caution">
    <text evidence="3">The sequence shown here is derived from an EMBL/GenBank/DDBJ whole genome shotgun (WGS) entry which is preliminary data.</text>
</comment>
<feature type="region of interest" description="Disordered" evidence="2">
    <location>
        <begin position="1"/>
        <end position="21"/>
    </location>
</feature>
<dbReference type="EMBL" id="DAKRPA010000012">
    <property type="protein sequence ID" value="DBA04022.1"/>
    <property type="molecule type" value="Genomic_DNA"/>
</dbReference>
<dbReference type="Gene3D" id="3.40.850.10">
    <property type="entry name" value="Kinesin motor domain"/>
    <property type="match status" value="1"/>
</dbReference>
<gene>
    <name evidence="3" type="ORF">N0F65_009369</name>
</gene>
<feature type="compositionally biased region" description="Polar residues" evidence="2">
    <location>
        <begin position="636"/>
        <end position="653"/>
    </location>
</feature>
<feature type="coiled-coil region" evidence="1">
    <location>
        <begin position="762"/>
        <end position="971"/>
    </location>
</feature>
<name>A0AAV2ZF30_9STRA</name>